<accession>A0A4S8FBQ7</accession>
<dbReference type="AlphaFoldDB" id="A0A4S8FBQ7"/>
<name>A0A4S8FBQ7_9BURK</name>
<sequence>MFALLSHFHVAHFNALQSKDIITPVPIHAAVMLGHAIGARLAKPVRGTALIVHHAQVETENLPAGKTASGKQKHQRLLSNKRGATAFYVDRSSNGGGYASTSRTPSAMAYQMHATANGCFSLALDFGEADVTEKDIADQLSIMRFAGGTFQSLPKVTLADTYTELLGAIGSGYVVADAAWRAQEALDRGEEPAHVFLHRHSSGYVMPATVGYHLITAVAERRGMRKPPHVAVQGHAFAESVMGLIELVHINRLKFADASVEQADADDLEDAQEDFDWSEWDDGDAISDTPTEALEGDLNTTQEAISANEQADSASNSSELPARNTLLFWQHGWSADQTTFLIQQR</sequence>
<dbReference type="Proteomes" id="UP000308917">
    <property type="component" value="Unassembled WGS sequence"/>
</dbReference>
<dbReference type="RefSeq" id="WP_136572560.1">
    <property type="nucleotide sequence ID" value="NZ_STFG01000003.1"/>
</dbReference>
<organism evidence="1 2">
    <name type="scientific">Lampropedia puyangensis</name>
    <dbReference type="NCBI Taxonomy" id="1330072"/>
    <lineage>
        <taxon>Bacteria</taxon>
        <taxon>Pseudomonadati</taxon>
        <taxon>Pseudomonadota</taxon>
        <taxon>Betaproteobacteria</taxon>
        <taxon>Burkholderiales</taxon>
        <taxon>Comamonadaceae</taxon>
        <taxon>Lampropedia</taxon>
    </lineage>
</organism>
<comment type="caution">
    <text evidence="1">The sequence shown here is derived from an EMBL/GenBank/DDBJ whole genome shotgun (WGS) entry which is preliminary data.</text>
</comment>
<gene>
    <name evidence="1" type="ORF">E9531_04510</name>
</gene>
<evidence type="ECO:0000313" key="1">
    <source>
        <dbReference type="EMBL" id="THU03994.1"/>
    </source>
</evidence>
<protein>
    <submittedName>
        <fullName evidence="1">Uncharacterized protein</fullName>
    </submittedName>
</protein>
<proteinExistence type="predicted"/>
<dbReference type="EMBL" id="STFG01000003">
    <property type="protein sequence ID" value="THU03994.1"/>
    <property type="molecule type" value="Genomic_DNA"/>
</dbReference>
<dbReference type="OrthoDB" id="1550641at2"/>
<keyword evidence="2" id="KW-1185">Reference proteome</keyword>
<evidence type="ECO:0000313" key="2">
    <source>
        <dbReference type="Proteomes" id="UP000308917"/>
    </source>
</evidence>
<reference evidence="1 2" key="1">
    <citation type="journal article" date="2015" name="Antonie Van Leeuwenhoek">
        <title>Lampropedia puyangensis sp. nov., isolated from symptomatic bark of Populus ? euramericana canker and emended description of Lampropedia hyalina (Ehrenberg 1832) Lee et al. 2004.</title>
        <authorList>
            <person name="Li Y."/>
            <person name="Wang T."/>
            <person name="Piao C.G."/>
            <person name="Wang L.F."/>
            <person name="Tian G.Z."/>
            <person name="Zhu T.H."/>
            <person name="Guo M.W."/>
        </authorList>
    </citation>
    <scope>NUCLEOTIDE SEQUENCE [LARGE SCALE GENOMIC DNA]</scope>
    <source>
        <strain evidence="1 2">2-bin</strain>
    </source>
</reference>